<evidence type="ECO:0000256" key="4">
    <source>
        <dbReference type="ARBA" id="ARBA00010139"/>
    </source>
</evidence>
<dbReference type="PANTHER" id="PTHR42877">
    <property type="entry name" value="L-ORNITHINE N(5)-MONOOXYGENASE-RELATED"/>
    <property type="match status" value="1"/>
</dbReference>
<evidence type="ECO:0000256" key="3">
    <source>
        <dbReference type="ARBA" id="ARBA00007588"/>
    </source>
</evidence>
<comment type="similarity">
    <text evidence="4">Belongs to the FAD-binding monooxygenase family.</text>
</comment>
<dbReference type="Proteomes" id="UP000629468">
    <property type="component" value="Unassembled WGS sequence"/>
</dbReference>
<evidence type="ECO:0000256" key="7">
    <source>
        <dbReference type="ARBA" id="ARBA00022827"/>
    </source>
</evidence>
<dbReference type="GO" id="GO:0016491">
    <property type="term" value="F:oxidoreductase activity"/>
    <property type="evidence" value="ECO:0007669"/>
    <property type="project" value="UniProtKB-KW"/>
</dbReference>
<comment type="pathway">
    <text evidence="2">Siderophore biosynthesis.</text>
</comment>
<dbReference type="InterPro" id="IPR036188">
    <property type="entry name" value="FAD/NAD-bd_sf"/>
</dbReference>
<comment type="catalytic activity">
    <reaction evidence="10">
        <text>L-ornithine + NADPH + O2 = N(5)-hydroxy-L-ornithine + NADP(+) + H2O</text>
        <dbReference type="Rhea" id="RHEA:41508"/>
        <dbReference type="ChEBI" id="CHEBI:15377"/>
        <dbReference type="ChEBI" id="CHEBI:15379"/>
        <dbReference type="ChEBI" id="CHEBI:46911"/>
        <dbReference type="ChEBI" id="CHEBI:57783"/>
        <dbReference type="ChEBI" id="CHEBI:58349"/>
        <dbReference type="ChEBI" id="CHEBI:78275"/>
        <dbReference type="EC" id="1.14.13.196"/>
    </reaction>
</comment>
<dbReference type="Pfam" id="PF13434">
    <property type="entry name" value="Lys_Orn_oxgnase"/>
    <property type="match status" value="1"/>
</dbReference>
<evidence type="ECO:0000256" key="6">
    <source>
        <dbReference type="ARBA" id="ARBA00022630"/>
    </source>
</evidence>
<gene>
    <name evidence="12" type="ORF">Agabi119p4_430</name>
</gene>
<comment type="catalytic activity">
    <reaction evidence="11">
        <text>L-ornithine + NADH + O2 = N(5)-hydroxy-L-ornithine + NAD(+) + H2O</text>
        <dbReference type="Rhea" id="RHEA:41512"/>
        <dbReference type="ChEBI" id="CHEBI:15377"/>
        <dbReference type="ChEBI" id="CHEBI:15379"/>
        <dbReference type="ChEBI" id="CHEBI:46911"/>
        <dbReference type="ChEBI" id="CHEBI:57540"/>
        <dbReference type="ChEBI" id="CHEBI:57945"/>
        <dbReference type="ChEBI" id="CHEBI:78275"/>
        <dbReference type="EC" id="1.14.13.196"/>
    </reaction>
</comment>
<evidence type="ECO:0000256" key="2">
    <source>
        <dbReference type="ARBA" id="ARBA00004924"/>
    </source>
</evidence>
<dbReference type="Gene3D" id="3.50.50.60">
    <property type="entry name" value="FAD/NAD(P)-binding domain"/>
    <property type="match status" value="2"/>
</dbReference>
<dbReference type="EMBL" id="JABXXO010000001">
    <property type="protein sequence ID" value="KAF7784265.1"/>
    <property type="molecule type" value="Genomic_DNA"/>
</dbReference>
<dbReference type="SUPFAM" id="SSF51905">
    <property type="entry name" value="FAD/NAD(P)-binding domain"/>
    <property type="match status" value="1"/>
</dbReference>
<keyword evidence="7" id="KW-0274">FAD</keyword>
<accession>A0A8H7FAU9</accession>
<protein>
    <recommendedName>
        <fullName evidence="5">L-ornithine N(5)-monooxygenase [NAD(P)H]</fullName>
        <ecNumber evidence="5">1.14.13.196</ecNumber>
    </recommendedName>
</protein>
<name>A0A8H7FAU9_AGABI</name>
<dbReference type="PANTHER" id="PTHR42877:SF7">
    <property type="entry name" value="FLAVIN-BINDING MONOOXYGENASE-RELATED"/>
    <property type="match status" value="1"/>
</dbReference>
<evidence type="ECO:0000313" key="13">
    <source>
        <dbReference type="Proteomes" id="UP000629468"/>
    </source>
</evidence>
<dbReference type="AlphaFoldDB" id="A0A8H7FAU9"/>
<dbReference type="InterPro" id="IPR051209">
    <property type="entry name" value="FAD-bind_Monooxygenase_sf"/>
</dbReference>
<comment type="similarity">
    <text evidence="3">Belongs to the lysine N(6)-hydroxylase/L-ornithine N(5)-oxygenase family.</text>
</comment>
<evidence type="ECO:0000256" key="9">
    <source>
        <dbReference type="ARBA" id="ARBA00023002"/>
    </source>
</evidence>
<sequence length="578" mass="65427">MMSDFKLGNFCIDDARPVKVVVIGAGYSGIIAGIRLRQKVKNIDLTIYEARDDVGGTWVANRYPGLACDIPSHCYQLTFENKKDWSKFYAPGPEIQGYIRGVVDKYKLNPFIKLGHHITGIRYDEAAGKWKISVVKRGQQETDIRTEDVADVLLSAVGNLRIPAWPDIQGIDTFQGELIHSAEWHTREGEGAWEDTVKTWNEKRVGVIGVGSSGIQIVANLQPRVKSLVNYVRGKTWISGTFLSEEQSELSGGIETPNYEFTEEDFERFKDDHVYQEWRRSLESHLNVAHLATMKDHPVQHKVREAFRQDMIKRLAKKPWIANHIIPDFAVACRRLTPGPGYLEALCQDNCDFVPTPIKRILPTGIETVDGKIQELDVIVCASGFDTSCKYGIPIIGRNGVDLADKYTPYPRTYLGVAVDGFPNFFHVFGPNSSVAAGSLLLVIERQAEYIVQAVLKIQRERLKSMEVKVEAIDDFYQYSEGYFPKTSFSEKCRAWYKVNKAESGRIVALWPGSPLHAVKALQYPRWEDFNYETLDGDPKNRFYFLGDGNTAADVDPEEDRAWYLLPENIDYPPVPSN</sequence>
<evidence type="ECO:0000256" key="11">
    <source>
        <dbReference type="ARBA" id="ARBA00049248"/>
    </source>
</evidence>
<evidence type="ECO:0000256" key="5">
    <source>
        <dbReference type="ARBA" id="ARBA00012881"/>
    </source>
</evidence>
<evidence type="ECO:0000256" key="8">
    <source>
        <dbReference type="ARBA" id="ARBA00022857"/>
    </source>
</evidence>
<reference evidence="12 13" key="1">
    <citation type="journal article" name="Sci. Rep.">
        <title>Telomere-to-telomere assembled and centromere annotated genomes of the two main subspecies of the button mushroom Agaricus bisporus reveal especially polymorphic chromosome ends.</title>
        <authorList>
            <person name="Sonnenberg A.S.M."/>
            <person name="Sedaghat-Telgerd N."/>
            <person name="Lavrijssen B."/>
            <person name="Ohm R.A."/>
            <person name="Hendrickx P.M."/>
            <person name="Scholtmeijer K."/>
            <person name="Baars J.J.P."/>
            <person name="van Peer A."/>
        </authorList>
    </citation>
    <scope>NUCLEOTIDE SEQUENCE [LARGE SCALE GENOMIC DNA]</scope>
    <source>
        <strain evidence="12 13">H119_p4</strain>
    </source>
</reference>
<evidence type="ECO:0000256" key="10">
    <source>
        <dbReference type="ARBA" id="ARBA00047598"/>
    </source>
</evidence>
<organism evidence="12 13">
    <name type="scientific">Agaricus bisporus var. burnettii</name>
    <dbReference type="NCBI Taxonomy" id="192524"/>
    <lineage>
        <taxon>Eukaryota</taxon>
        <taxon>Fungi</taxon>
        <taxon>Dikarya</taxon>
        <taxon>Basidiomycota</taxon>
        <taxon>Agaricomycotina</taxon>
        <taxon>Agaricomycetes</taxon>
        <taxon>Agaricomycetidae</taxon>
        <taxon>Agaricales</taxon>
        <taxon>Agaricineae</taxon>
        <taxon>Agaricaceae</taxon>
        <taxon>Agaricus</taxon>
    </lineage>
</organism>
<dbReference type="InterPro" id="IPR025700">
    <property type="entry name" value="Lys/Orn_oxygenase"/>
</dbReference>
<keyword evidence="6" id="KW-0285">Flavoprotein</keyword>
<comment type="cofactor">
    <cofactor evidence="1">
        <name>FAD</name>
        <dbReference type="ChEBI" id="CHEBI:57692"/>
    </cofactor>
</comment>
<comment type="caution">
    <text evidence="12">The sequence shown here is derived from an EMBL/GenBank/DDBJ whole genome shotgun (WGS) entry which is preliminary data.</text>
</comment>
<keyword evidence="8" id="KW-0521">NADP</keyword>
<dbReference type="EC" id="1.14.13.196" evidence="5"/>
<keyword evidence="9" id="KW-0560">Oxidoreductase</keyword>
<evidence type="ECO:0000256" key="1">
    <source>
        <dbReference type="ARBA" id="ARBA00001974"/>
    </source>
</evidence>
<proteinExistence type="inferred from homology"/>
<dbReference type="Pfam" id="PF13450">
    <property type="entry name" value="NAD_binding_8"/>
    <property type="match status" value="1"/>
</dbReference>
<evidence type="ECO:0000313" key="12">
    <source>
        <dbReference type="EMBL" id="KAF7784265.1"/>
    </source>
</evidence>